<keyword evidence="4" id="KW-1185">Reference proteome</keyword>
<evidence type="ECO:0000313" key="4">
    <source>
        <dbReference type="Proteomes" id="UP001385809"/>
    </source>
</evidence>
<gene>
    <name evidence="3" type="ORF">WCD74_02450</name>
</gene>
<dbReference type="PANTHER" id="PTHR41259">
    <property type="entry name" value="DOUBLE-STRAND BREAK REPAIR RAD50 ATPASE, PUTATIVE-RELATED"/>
    <property type="match status" value="1"/>
</dbReference>
<feature type="region of interest" description="Disordered" evidence="2">
    <location>
        <begin position="918"/>
        <end position="954"/>
    </location>
</feature>
<evidence type="ECO:0000256" key="2">
    <source>
        <dbReference type="SAM" id="MobiDB-lite"/>
    </source>
</evidence>
<accession>A0ABU8MI13</accession>
<reference evidence="3 4" key="1">
    <citation type="submission" date="2024-03" db="EMBL/GenBank/DDBJ databases">
        <title>Actinomycetospora sp. OC33-EN08, a novel actinomycete isolated from wild orchid (Aerides multiflora).</title>
        <authorList>
            <person name="Suriyachadkun C."/>
        </authorList>
    </citation>
    <scope>NUCLEOTIDE SEQUENCE [LARGE SCALE GENOMIC DNA]</scope>
    <source>
        <strain evidence="3 4">OC33-EN08</strain>
    </source>
</reference>
<dbReference type="InterPro" id="IPR027417">
    <property type="entry name" value="P-loop_NTPase"/>
</dbReference>
<organism evidence="3 4">
    <name type="scientific">Actinomycetospora aurantiaca</name>
    <dbReference type="NCBI Taxonomy" id="3129233"/>
    <lineage>
        <taxon>Bacteria</taxon>
        <taxon>Bacillati</taxon>
        <taxon>Actinomycetota</taxon>
        <taxon>Actinomycetes</taxon>
        <taxon>Pseudonocardiales</taxon>
        <taxon>Pseudonocardiaceae</taxon>
        <taxon>Actinomycetospora</taxon>
    </lineage>
</organism>
<sequence length="954" mass="100558">MRLLRIRLRDFRGVHDREVRLAESGVTVLEGENEVGKTSTVAALDLLVDFRDDSKAAPVRAAAPAGRDAGPEVEAEFVTGPYHLVYRKRWLRRRLTELTVHTPVPEQLAGREAHDRLLAILDETMDRSLWLALRVEQHTPLGQADLGGHDALSRALDLAAAGAGGEGAGPAADAAAEGLVERALAEVRRYHGGHGRPVGPLREAADRLTAARAEVDRATAAVTEVERDVERRAELDREATGLAEERRAQADRVRELEDRWSGLQARQQEVATSGERAGAARERAARATERQDARAALVATAASTQDAAARAEHDLAALESRDGARRDDLAGHRAAADAARAASDAATTAARAAAGALTLARDRAELAALRGRLRRAETAEEARREAARAAGGPCADAAAVERLEQLDRDVVRADAELAAGAATVEIIGLDAGATVTVDGAERRVAADETATLPVAGPVSVGVPGAVRVVVQPGLDAVAARRRVADARSARDALCTTLGVADVAAARAGLRAAGEAAARVRELAAVVDRELDGRTLDDARAAIAALVERLPAEPAPGPDPDAARTGRRRARRPAPDEPGLFEEAGLLDDAAADPEPEDLEPLRLEAVRTLDAADAAHRAAREAEEAWRRTDEAVSAAGTEVAAARTALAVARSEADRRAAELADARAEQPDDALAAAATEALARARRHEADHEQRAAALDADDPTTVEALYTTAKRAVESLQARTADVDRQRAEVTGRLQVAGGEGRHDRLAAARSELAAAERTHAAVTRRAAAAVRLHETLARRRDEVRRAYVAPFRREVERLARIVFGPSLTLEVDPSLRIVTRTLNGVTVPFDALSTGAKEQLGLCARLAVAALVDAEDGVPVLIDDALGHSDPARLERLAAVFGAAAAGSSHQVVVLTCTPARYRGIGAASTVTLDPSYPPPEAVPAPPPEPAVDGNEDGDEAPARWSEVG</sequence>
<dbReference type="Gene3D" id="3.40.50.300">
    <property type="entry name" value="P-loop containing nucleotide triphosphate hydrolases"/>
    <property type="match status" value="2"/>
</dbReference>
<dbReference type="Proteomes" id="UP001385809">
    <property type="component" value="Unassembled WGS sequence"/>
</dbReference>
<proteinExistence type="predicted"/>
<evidence type="ECO:0000313" key="3">
    <source>
        <dbReference type="EMBL" id="MEJ2866608.1"/>
    </source>
</evidence>
<dbReference type="PANTHER" id="PTHR41259:SF1">
    <property type="entry name" value="DOUBLE-STRAND BREAK REPAIR RAD50 ATPASE, PUTATIVE-RELATED"/>
    <property type="match status" value="1"/>
</dbReference>
<evidence type="ECO:0008006" key="5">
    <source>
        <dbReference type="Google" id="ProtNLM"/>
    </source>
</evidence>
<dbReference type="RefSeq" id="WP_337693226.1">
    <property type="nucleotide sequence ID" value="NZ_JBBEGN010000001.1"/>
</dbReference>
<comment type="caution">
    <text evidence="3">The sequence shown here is derived from an EMBL/GenBank/DDBJ whole genome shotgun (WGS) entry which is preliminary data.</text>
</comment>
<dbReference type="EMBL" id="JBBEGN010000001">
    <property type="protein sequence ID" value="MEJ2866608.1"/>
    <property type="molecule type" value="Genomic_DNA"/>
</dbReference>
<evidence type="ECO:0000256" key="1">
    <source>
        <dbReference type="SAM" id="Coils"/>
    </source>
</evidence>
<feature type="compositionally biased region" description="Basic and acidic residues" evidence="2">
    <location>
        <begin position="278"/>
        <end position="288"/>
    </location>
</feature>
<name>A0ABU8MI13_9PSEU</name>
<protein>
    <recommendedName>
        <fullName evidence="5">DNA repair exonuclease SbcCD ATPase subunit</fullName>
    </recommendedName>
</protein>
<feature type="compositionally biased region" description="Pro residues" evidence="2">
    <location>
        <begin position="921"/>
        <end position="935"/>
    </location>
</feature>
<keyword evidence="1" id="KW-0175">Coiled coil</keyword>
<dbReference type="SUPFAM" id="SSF52540">
    <property type="entry name" value="P-loop containing nucleoside triphosphate hydrolases"/>
    <property type="match status" value="1"/>
</dbReference>
<feature type="region of interest" description="Disordered" evidence="2">
    <location>
        <begin position="549"/>
        <end position="594"/>
    </location>
</feature>
<feature type="coiled-coil region" evidence="1">
    <location>
        <begin position="201"/>
        <end position="259"/>
    </location>
</feature>
<feature type="region of interest" description="Disordered" evidence="2">
    <location>
        <begin position="261"/>
        <end position="288"/>
    </location>
</feature>